<dbReference type="Proteomes" id="UP000282321">
    <property type="component" value="Unassembled WGS sequence"/>
</dbReference>
<comment type="function">
    <text evidence="3 19">Catalyzes the conversion of D-ribulose 5-phosphate to formate and 3,4-dihydroxy-2-butanone 4-phosphate.</text>
</comment>
<dbReference type="PIRSF" id="PIRSF001259">
    <property type="entry name" value="RibA"/>
    <property type="match status" value="1"/>
</dbReference>
<evidence type="ECO:0000256" key="14">
    <source>
        <dbReference type="ARBA" id="ARBA00023211"/>
    </source>
</evidence>
<comment type="catalytic activity">
    <reaction evidence="18 19">
        <text>GTP + 4 H2O = 2,5-diamino-6-hydroxy-4-(5-phosphoribosylamino)-pyrimidine + formate + 2 phosphate + 3 H(+)</text>
        <dbReference type="Rhea" id="RHEA:23704"/>
        <dbReference type="ChEBI" id="CHEBI:15377"/>
        <dbReference type="ChEBI" id="CHEBI:15378"/>
        <dbReference type="ChEBI" id="CHEBI:15740"/>
        <dbReference type="ChEBI" id="CHEBI:37565"/>
        <dbReference type="ChEBI" id="CHEBI:43474"/>
        <dbReference type="ChEBI" id="CHEBI:58614"/>
        <dbReference type="EC" id="3.5.4.25"/>
    </reaction>
</comment>
<evidence type="ECO:0000256" key="18">
    <source>
        <dbReference type="ARBA" id="ARBA00049295"/>
    </source>
</evidence>
<comment type="pathway">
    <text evidence="4 19">Cofactor biosynthesis; riboflavin biosynthesis; 5-amino-6-(D-ribitylamino)uracil from GTP: step 1/4.</text>
</comment>
<dbReference type="InterPro" id="IPR017945">
    <property type="entry name" value="DHBP_synth_RibB-like_a/b_dom"/>
</dbReference>
<evidence type="ECO:0000256" key="9">
    <source>
        <dbReference type="ARBA" id="ARBA00022741"/>
    </source>
</evidence>
<feature type="binding site" evidence="19">
    <location>
        <begin position="28"/>
        <end position="29"/>
    </location>
    <ligand>
        <name>D-ribulose 5-phosphate</name>
        <dbReference type="ChEBI" id="CHEBI:58121"/>
    </ligand>
</feature>
<dbReference type="HAMAP" id="MF_00180">
    <property type="entry name" value="RibB"/>
    <property type="match status" value="1"/>
</dbReference>
<dbReference type="GO" id="GO:0009231">
    <property type="term" value="P:riboflavin biosynthetic process"/>
    <property type="evidence" value="ECO:0007669"/>
    <property type="project" value="UniProtKB-UniRule"/>
</dbReference>
<evidence type="ECO:0000256" key="6">
    <source>
        <dbReference type="ARBA" id="ARBA00005520"/>
    </source>
</evidence>
<keyword evidence="11 19" id="KW-0862">Zinc</keyword>
<dbReference type="InterPro" id="IPR000422">
    <property type="entry name" value="DHBP_synthase_RibB"/>
</dbReference>
<dbReference type="Pfam" id="PF00926">
    <property type="entry name" value="DHBP_synthase"/>
    <property type="match status" value="1"/>
</dbReference>
<dbReference type="PANTHER" id="PTHR21327:SF18">
    <property type="entry name" value="3,4-DIHYDROXY-2-BUTANONE 4-PHOSPHATE SYNTHASE"/>
    <property type="match status" value="1"/>
</dbReference>
<evidence type="ECO:0000256" key="10">
    <source>
        <dbReference type="ARBA" id="ARBA00022801"/>
    </source>
</evidence>
<evidence type="ECO:0000256" key="13">
    <source>
        <dbReference type="ARBA" id="ARBA00023134"/>
    </source>
</evidence>
<evidence type="ECO:0000256" key="3">
    <source>
        <dbReference type="ARBA" id="ARBA00002284"/>
    </source>
</evidence>
<comment type="similarity">
    <text evidence="19">In the C-terminal section; belongs to the GTP cyclohydrolase II family.</text>
</comment>
<feature type="binding site" evidence="19">
    <location>
        <position position="29"/>
    </location>
    <ligand>
        <name>Mg(2+)</name>
        <dbReference type="ChEBI" id="CHEBI:18420"/>
        <label>2</label>
    </ligand>
</feature>
<dbReference type="HAMAP" id="MF_00179">
    <property type="entry name" value="RibA"/>
    <property type="match status" value="1"/>
</dbReference>
<dbReference type="GO" id="GO:0008686">
    <property type="term" value="F:3,4-dihydroxy-2-butanone-4-phosphate synthase activity"/>
    <property type="evidence" value="ECO:0007669"/>
    <property type="project" value="UniProtKB-UniRule"/>
</dbReference>
<feature type="binding site" evidence="19">
    <location>
        <position position="358"/>
    </location>
    <ligand>
        <name>GTP</name>
        <dbReference type="ChEBI" id="CHEBI:37565"/>
    </ligand>
</feature>
<dbReference type="InterPro" id="IPR016299">
    <property type="entry name" value="Riboflavin_synth_RibBA"/>
</dbReference>
<evidence type="ECO:0000256" key="17">
    <source>
        <dbReference type="ARBA" id="ARBA00043932"/>
    </source>
</evidence>
<keyword evidence="16 19" id="KW-0511">Multifunctional enzyme</keyword>
<evidence type="ECO:0000256" key="1">
    <source>
        <dbReference type="ARBA" id="ARBA00000141"/>
    </source>
</evidence>
<evidence type="ECO:0000256" key="12">
    <source>
        <dbReference type="ARBA" id="ARBA00022842"/>
    </source>
</evidence>
<name>A0A660SA83_UNCT6</name>
<dbReference type="NCBIfam" id="NF001591">
    <property type="entry name" value="PRK00393.1"/>
    <property type="match status" value="1"/>
</dbReference>
<feature type="binding site" evidence="19">
    <location>
        <position position="29"/>
    </location>
    <ligand>
        <name>Mg(2+)</name>
        <dbReference type="ChEBI" id="CHEBI:18420"/>
        <label>1</label>
    </ligand>
</feature>
<evidence type="ECO:0000256" key="5">
    <source>
        <dbReference type="ARBA" id="ARBA00004904"/>
    </source>
</evidence>
<keyword evidence="14 19" id="KW-0464">Manganese</keyword>
<feature type="site" description="Essential for DHBP synthase activity" evidence="19">
    <location>
        <position position="165"/>
    </location>
</feature>
<organism evidence="21 22">
    <name type="scientific">candidate division TA06 bacterium</name>
    <dbReference type="NCBI Taxonomy" id="2250710"/>
    <lineage>
        <taxon>Bacteria</taxon>
        <taxon>Bacteria division TA06</taxon>
    </lineage>
</organism>
<dbReference type="GO" id="GO:0030145">
    <property type="term" value="F:manganese ion binding"/>
    <property type="evidence" value="ECO:0007669"/>
    <property type="project" value="UniProtKB-UniRule"/>
</dbReference>
<keyword evidence="7 19" id="KW-0686">Riboflavin biosynthesis</keyword>
<protein>
    <recommendedName>
        <fullName evidence="19">Riboflavin biosynthesis protein RibBA</fullName>
    </recommendedName>
    <domain>
        <recommendedName>
            <fullName evidence="19">3,4-dihydroxy-2-butanone 4-phosphate synthase</fullName>
            <shortName evidence="19">DHBP synthase</shortName>
            <ecNumber evidence="19">4.1.99.12</ecNumber>
        </recommendedName>
    </domain>
    <domain>
        <recommendedName>
            <fullName evidence="19">GTP cyclohydrolase-2</fullName>
            <ecNumber evidence="19">3.5.4.25</ecNumber>
        </recommendedName>
        <alternativeName>
            <fullName evidence="19">GTP cyclohydrolase II</fullName>
        </alternativeName>
    </domain>
</protein>
<reference evidence="21 22" key="1">
    <citation type="submission" date="2018-06" db="EMBL/GenBank/DDBJ databases">
        <title>Extensive metabolic versatility and redundancy in microbially diverse, dynamic hydrothermal sediments.</title>
        <authorList>
            <person name="Dombrowski N."/>
            <person name="Teske A."/>
            <person name="Baker B.J."/>
        </authorList>
    </citation>
    <scope>NUCLEOTIDE SEQUENCE [LARGE SCALE GENOMIC DNA]</scope>
    <source>
        <strain evidence="21">B35_G9</strain>
    </source>
</reference>
<evidence type="ECO:0000256" key="19">
    <source>
        <dbReference type="HAMAP-Rule" id="MF_01283"/>
    </source>
</evidence>
<dbReference type="NCBIfam" id="TIGR00505">
    <property type="entry name" value="ribA"/>
    <property type="match status" value="1"/>
</dbReference>
<feature type="domain" description="GTP cyclohydrolase II" evidence="20">
    <location>
        <begin position="209"/>
        <end position="374"/>
    </location>
</feature>
<dbReference type="NCBIfam" id="NF006803">
    <property type="entry name" value="PRK09311.1"/>
    <property type="match status" value="1"/>
</dbReference>
<feature type="binding site" evidence="19">
    <location>
        <begin position="296"/>
        <end position="298"/>
    </location>
    <ligand>
        <name>GTP</name>
        <dbReference type="ChEBI" id="CHEBI:37565"/>
    </ligand>
</feature>
<accession>A0A660SA83</accession>
<evidence type="ECO:0000256" key="15">
    <source>
        <dbReference type="ARBA" id="ARBA00023239"/>
    </source>
</evidence>
<comment type="caution">
    <text evidence="21">The sequence shown here is derived from an EMBL/GenBank/DDBJ whole genome shotgun (WGS) entry which is preliminary data.</text>
</comment>
<comment type="function">
    <text evidence="17 19">Catalyzes the conversion of GTP to 2,5-diamino-6-ribosylamino-4(3H)-pyrimidinone 5'-phosphate (DARP), formate and pyrophosphate.</text>
</comment>
<dbReference type="GO" id="GO:0008270">
    <property type="term" value="F:zinc ion binding"/>
    <property type="evidence" value="ECO:0007669"/>
    <property type="project" value="UniProtKB-UniRule"/>
</dbReference>
<feature type="binding site" evidence="19">
    <location>
        <begin position="253"/>
        <end position="257"/>
    </location>
    <ligand>
        <name>GTP</name>
        <dbReference type="ChEBI" id="CHEBI:37565"/>
    </ligand>
</feature>
<feature type="binding site" evidence="19">
    <location>
        <position position="258"/>
    </location>
    <ligand>
        <name>Zn(2+)</name>
        <dbReference type="ChEBI" id="CHEBI:29105"/>
        <note>catalytic</note>
    </ligand>
</feature>
<evidence type="ECO:0000313" key="22">
    <source>
        <dbReference type="Proteomes" id="UP000282321"/>
    </source>
</evidence>
<dbReference type="UniPathway" id="UPA00275">
    <property type="reaction ID" value="UER00399"/>
</dbReference>
<feature type="binding site" evidence="19">
    <location>
        <position position="274"/>
    </location>
    <ligand>
        <name>GTP</name>
        <dbReference type="ChEBI" id="CHEBI:37565"/>
    </ligand>
</feature>
<dbReference type="Gene3D" id="3.40.50.10990">
    <property type="entry name" value="GTP cyclohydrolase II"/>
    <property type="match status" value="1"/>
</dbReference>
<dbReference type="Pfam" id="PF00925">
    <property type="entry name" value="GTP_cyclohydro2"/>
    <property type="match status" value="1"/>
</dbReference>
<keyword evidence="8 19" id="KW-0479">Metal-binding</keyword>
<dbReference type="PANTHER" id="PTHR21327">
    <property type="entry name" value="GTP CYCLOHYDROLASE II-RELATED"/>
    <property type="match status" value="1"/>
</dbReference>
<dbReference type="FunFam" id="3.90.870.10:FF:000001">
    <property type="entry name" value="Riboflavin biosynthesis protein RibBA"/>
    <property type="match status" value="1"/>
</dbReference>
<comment type="similarity">
    <text evidence="6 19">In the N-terminal section; belongs to the DHBP synthase family.</text>
</comment>
<keyword evidence="15 19" id="KW-0456">Lyase</keyword>
<dbReference type="GO" id="GO:0005829">
    <property type="term" value="C:cytosol"/>
    <property type="evidence" value="ECO:0007669"/>
    <property type="project" value="TreeGrafter"/>
</dbReference>
<feature type="binding site" evidence="19">
    <location>
        <position position="271"/>
    </location>
    <ligand>
        <name>Zn(2+)</name>
        <dbReference type="ChEBI" id="CHEBI:29105"/>
        <note>catalytic</note>
    </ligand>
</feature>
<dbReference type="SUPFAM" id="SSF55821">
    <property type="entry name" value="YrdC/RibB"/>
    <property type="match status" value="1"/>
</dbReference>
<dbReference type="GO" id="GO:0000287">
    <property type="term" value="F:magnesium ion binding"/>
    <property type="evidence" value="ECO:0007669"/>
    <property type="project" value="UniProtKB-UniRule"/>
</dbReference>
<feature type="binding site" evidence="19">
    <location>
        <position position="165"/>
    </location>
    <ligand>
        <name>D-ribulose 5-phosphate</name>
        <dbReference type="ChEBI" id="CHEBI:58121"/>
    </ligand>
</feature>
<feature type="site" description="Essential for DHBP synthase activity" evidence="19">
    <location>
        <position position="127"/>
    </location>
</feature>
<sequence>MYKFNTIEEGIEAIRNGEFIIIVDDEDRENEGDFAMAAELVTPEKINFLTKEGRGLICLSMTENRLRELGLKLMVENNTSKLGTAFTVSIDAKEGTTTGISAFDRAHTIKVAIDENTKPADLAQPGHIFPLMAEKGGVLKRAGHTEAIVDLTTLAGMKPAGVICEIMDDDGNMARLPKLMKIAKKFDIKIINIQSLIEYRLKRTKLVKREAEAELPTKYGNFHIIVYSNSVDDKEHIALVKGDVKGKENVLVRVHSECLTGDILGSLKCDCGDQLHASMELIEKEGTGVLVYMRQEGRGIGLINKIKAYHLQDKGLDTVEANEKLGFPPDMRDYGIGAQILVDLGLSSIRLLTNNPKKIIGLKGYGLKITERVPIEICPNEINYHYLKTKKEKLGHYLKKV</sequence>
<keyword evidence="13 19" id="KW-0342">GTP-binding</keyword>
<dbReference type="CDD" id="cd00641">
    <property type="entry name" value="GTP_cyclohydro2"/>
    <property type="match status" value="1"/>
</dbReference>
<evidence type="ECO:0000256" key="4">
    <source>
        <dbReference type="ARBA" id="ARBA00004853"/>
    </source>
</evidence>
<comment type="pathway">
    <text evidence="5 19">Cofactor biosynthesis; riboflavin biosynthesis; 2-hydroxy-3-oxobutyl phosphate from D-ribulose 5-phosphate: step 1/1.</text>
</comment>
<dbReference type="EC" id="4.1.99.12" evidence="19"/>
<evidence type="ECO:0000256" key="2">
    <source>
        <dbReference type="ARBA" id="ARBA00001936"/>
    </source>
</evidence>
<evidence type="ECO:0000313" key="21">
    <source>
        <dbReference type="EMBL" id="RKX66557.1"/>
    </source>
</evidence>
<comment type="cofactor">
    <cofactor evidence="2">
        <name>Mn(2+)</name>
        <dbReference type="ChEBI" id="CHEBI:29035"/>
    </cofactor>
</comment>
<dbReference type="InterPro" id="IPR032677">
    <property type="entry name" value="GTP_cyclohydro_II"/>
</dbReference>
<comment type="cofactor">
    <cofactor evidence="19">
        <name>Mg(2+)</name>
        <dbReference type="ChEBI" id="CHEBI:18420"/>
    </cofactor>
    <cofactor evidence="19">
        <name>Mn(2+)</name>
        <dbReference type="ChEBI" id="CHEBI:29035"/>
    </cofactor>
    <text evidence="19">Binds 2 divalent metal cations per subunit. Magnesium or manganese.</text>
</comment>
<evidence type="ECO:0000256" key="16">
    <source>
        <dbReference type="ARBA" id="ARBA00023268"/>
    </source>
</evidence>
<feature type="binding site" evidence="19">
    <location>
        <position position="269"/>
    </location>
    <ligand>
        <name>Zn(2+)</name>
        <dbReference type="ChEBI" id="CHEBI:29105"/>
        <note>catalytic</note>
    </ligand>
</feature>
<keyword evidence="9 19" id="KW-0547">Nucleotide-binding</keyword>
<evidence type="ECO:0000256" key="8">
    <source>
        <dbReference type="ARBA" id="ARBA00022723"/>
    </source>
</evidence>
<dbReference type="InterPro" id="IPR000926">
    <property type="entry name" value="RibA"/>
</dbReference>
<keyword evidence="10 19" id="KW-0378">Hydrolase</keyword>
<dbReference type="SUPFAM" id="SSF142695">
    <property type="entry name" value="RibA-like"/>
    <property type="match status" value="1"/>
</dbReference>
<dbReference type="NCBIfam" id="TIGR00506">
    <property type="entry name" value="ribB"/>
    <property type="match status" value="1"/>
</dbReference>
<feature type="binding site" evidence="19">
    <location>
        <position position="353"/>
    </location>
    <ligand>
        <name>GTP</name>
        <dbReference type="ChEBI" id="CHEBI:37565"/>
    </ligand>
</feature>
<dbReference type="EC" id="3.5.4.25" evidence="19"/>
<proteinExistence type="inferred from homology"/>
<dbReference type="AlphaFoldDB" id="A0A660SA83"/>
<feature type="region of interest" description="GTP cyclohydrolase II" evidence="19">
    <location>
        <begin position="203"/>
        <end position="401"/>
    </location>
</feature>
<comment type="catalytic activity">
    <reaction evidence="1 19">
        <text>D-ribulose 5-phosphate = (2S)-2-hydroxy-3-oxobutyl phosphate + formate + H(+)</text>
        <dbReference type="Rhea" id="RHEA:18457"/>
        <dbReference type="ChEBI" id="CHEBI:15378"/>
        <dbReference type="ChEBI" id="CHEBI:15740"/>
        <dbReference type="ChEBI" id="CHEBI:58121"/>
        <dbReference type="ChEBI" id="CHEBI:58830"/>
        <dbReference type="EC" id="4.1.99.12"/>
    </reaction>
</comment>
<gene>
    <name evidence="19" type="primary">ribBA</name>
    <name evidence="21" type="ORF">DRP44_03825</name>
</gene>
<feature type="binding site" evidence="19">
    <location>
        <position position="33"/>
    </location>
    <ligand>
        <name>D-ribulose 5-phosphate</name>
        <dbReference type="ChEBI" id="CHEBI:58121"/>
    </ligand>
</feature>
<dbReference type="Gene3D" id="3.90.870.10">
    <property type="entry name" value="DHBP synthase"/>
    <property type="match status" value="1"/>
</dbReference>
<evidence type="ECO:0000256" key="7">
    <source>
        <dbReference type="ARBA" id="ARBA00022619"/>
    </source>
</evidence>
<dbReference type="InterPro" id="IPR036144">
    <property type="entry name" value="RibA-like_sf"/>
</dbReference>
<evidence type="ECO:0000259" key="20">
    <source>
        <dbReference type="Pfam" id="PF00925"/>
    </source>
</evidence>
<dbReference type="GO" id="GO:0005525">
    <property type="term" value="F:GTP binding"/>
    <property type="evidence" value="ECO:0007669"/>
    <property type="project" value="UniProtKB-KW"/>
</dbReference>
<feature type="region of interest" description="DHBP synthase" evidence="19">
    <location>
        <begin position="1"/>
        <end position="202"/>
    </location>
</feature>
<dbReference type="GO" id="GO:0003935">
    <property type="term" value="F:GTP cyclohydrolase II activity"/>
    <property type="evidence" value="ECO:0007669"/>
    <property type="project" value="UniProtKB-UniRule"/>
</dbReference>
<keyword evidence="12 19" id="KW-0460">Magnesium</keyword>
<feature type="active site" description="Proton acceptor; for GTP cyclohydrolase activity" evidence="19">
    <location>
        <position position="330"/>
    </location>
</feature>
<feature type="binding site" evidence="19">
    <location>
        <position position="144"/>
    </location>
    <ligand>
        <name>Mg(2+)</name>
        <dbReference type="ChEBI" id="CHEBI:18420"/>
        <label>2</label>
    </ligand>
</feature>
<dbReference type="HAMAP" id="MF_01283">
    <property type="entry name" value="RibBA"/>
    <property type="match status" value="1"/>
</dbReference>
<feature type="active site" description="Nucleophile; for GTP cyclohydrolase activity" evidence="19">
    <location>
        <position position="332"/>
    </location>
</feature>
<feature type="binding site" evidence="19">
    <location>
        <begin position="141"/>
        <end position="145"/>
    </location>
    <ligand>
        <name>D-ribulose 5-phosphate</name>
        <dbReference type="ChEBI" id="CHEBI:58121"/>
    </ligand>
</feature>
<dbReference type="EMBL" id="QNBC01000039">
    <property type="protein sequence ID" value="RKX66557.1"/>
    <property type="molecule type" value="Genomic_DNA"/>
</dbReference>
<feature type="binding site" evidence="19">
    <location>
        <position position="318"/>
    </location>
    <ligand>
        <name>GTP</name>
        <dbReference type="ChEBI" id="CHEBI:37565"/>
    </ligand>
</feature>
<evidence type="ECO:0000256" key="11">
    <source>
        <dbReference type="ARBA" id="ARBA00022833"/>
    </source>
</evidence>
<comment type="cofactor">
    <cofactor evidence="19">
        <name>Zn(2+)</name>
        <dbReference type="ChEBI" id="CHEBI:29105"/>
    </cofactor>
    <text evidence="19">Binds 1 zinc ion per subunit.</text>
</comment>
<dbReference type="FunFam" id="3.40.50.10990:FF:000001">
    <property type="entry name" value="Riboflavin biosynthesis protein RibBA"/>
    <property type="match status" value="1"/>
</dbReference>